<protein>
    <submittedName>
        <fullName evidence="1">Uncharacterized protein</fullName>
    </submittedName>
</protein>
<name>A0A9P9EQU4_9HYPO</name>
<dbReference type="EMBL" id="JAGMUU010000011">
    <property type="protein sequence ID" value="KAH7142564.1"/>
    <property type="molecule type" value="Genomic_DNA"/>
</dbReference>
<comment type="caution">
    <text evidence="1">The sequence shown here is derived from an EMBL/GenBank/DDBJ whole genome shotgun (WGS) entry which is preliminary data.</text>
</comment>
<reference evidence="1" key="1">
    <citation type="journal article" date="2021" name="Nat. Commun.">
        <title>Genetic determinants of endophytism in the Arabidopsis root mycobiome.</title>
        <authorList>
            <person name="Mesny F."/>
            <person name="Miyauchi S."/>
            <person name="Thiergart T."/>
            <person name="Pickel B."/>
            <person name="Atanasova L."/>
            <person name="Karlsson M."/>
            <person name="Huettel B."/>
            <person name="Barry K.W."/>
            <person name="Haridas S."/>
            <person name="Chen C."/>
            <person name="Bauer D."/>
            <person name="Andreopoulos W."/>
            <person name="Pangilinan J."/>
            <person name="LaButti K."/>
            <person name="Riley R."/>
            <person name="Lipzen A."/>
            <person name="Clum A."/>
            <person name="Drula E."/>
            <person name="Henrissat B."/>
            <person name="Kohler A."/>
            <person name="Grigoriev I.V."/>
            <person name="Martin F.M."/>
            <person name="Hacquard S."/>
        </authorList>
    </citation>
    <scope>NUCLEOTIDE SEQUENCE</scope>
    <source>
        <strain evidence="1">MPI-CAGE-AT-0021</strain>
    </source>
</reference>
<sequence>MDVLLGSYDPRAHFPHWQRFLSHQPVEPLSFRKTQAALPQPLVNLKRTWDIDSIWLGATDLAAIRAPSDFRLSFLPPFALNLSTDQVIQPHGLDLVKTRHIPLGSFKTPAVRFSVFVFFPSSARTSGSKPSASSNALSLERQKDLYDNIIIPAAYETIRDPEKPGMGRWRADDESRSFNLSYTLPAEDLPLFWRSVVEKANQLRISTQRGEAVAYFQRPCLLF</sequence>
<evidence type="ECO:0000313" key="1">
    <source>
        <dbReference type="EMBL" id="KAH7142564.1"/>
    </source>
</evidence>
<dbReference type="Proteomes" id="UP000717696">
    <property type="component" value="Unassembled WGS sequence"/>
</dbReference>
<dbReference type="AlphaFoldDB" id="A0A9P9EQU4"/>
<accession>A0A9P9EQU4</accession>
<gene>
    <name evidence="1" type="ORF">B0J13DRAFT_585329</name>
</gene>
<dbReference type="OrthoDB" id="5070004at2759"/>
<proteinExistence type="predicted"/>
<keyword evidence="2" id="KW-1185">Reference proteome</keyword>
<organism evidence="1 2">
    <name type="scientific">Dactylonectria estremocensis</name>
    <dbReference type="NCBI Taxonomy" id="1079267"/>
    <lineage>
        <taxon>Eukaryota</taxon>
        <taxon>Fungi</taxon>
        <taxon>Dikarya</taxon>
        <taxon>Ascomycota</taxon>
        <taxon>Pezizomycotina</taxon>
        <taxon>Sordariomycetes</taxon>
        <taxon>Hypocreomycetidae</taxon>
        <taxon>Hypocreales</taxon>
        <taxon>Nectriaceae</taxon>
        <taxon>Dactylonectria</taxon>
    </lineage>
</organism>
<evidence type="ECO:0000313" key="2">
    <source>
        <dbReference type="Proteomes" id="UP000717696"/>
    </source>
</evidence>